<name>A0A3G8YIA8_9FLAO</name>
<gene>
    <name evidence="4" type="ORF">EIB74_12455</name>
</gene>
<organism evidence="4 5">
    <name type="scientific">Epilithonimonas vandammei</name>
    <dbReference type="NCBI Taxonomy" id="2487072"/>
    <lineage>
        <taxon>Bacteria</taxon>
        <taxon>Pseudomonadati</taxon>
        <taxon>Bacteroidota</taxon>
        <taxon>Flavobacteriia</taxon>
        <taxon>Flavobacteriales</taxon>
        <taxon>Weeksellaceae</taxon>
        <taxon>Chryseobacterium group</taxon>
        <taxon>Epilithonimonas</taxon>
    </lineage>
</organism>
<feature type="signal peptide" evidence="2">
    <location>
        <begin position="1"/>
        <end position="25"/>
    </location>
</feature>
<dbReference type="AlphaFoldDB" id="A0A3G8YIA8"/>
<evidence type="ECO:0000256" key="1">
    <source>
        <dbReference type="ARBA" id="ARBA00022729"/>
    </source>
</evidence>
<sequence length="308" mass="32885">MKKILSFFSLAVALANFSAQTNVYAYGFDTAFPIGWTTTNQSSPATTSLWTKANYTTPLSNPLFGSGNTTTVPSGQSGGNNSFALVNYTSTSGTGTISNWLITSAIDVQDGDIVSFYSRKGTDGTIDYPDRLELRYSTAATSVNPSTGSADLGTFTNLGVTVNPSLAGGFVYPKTWTKYSFTVSGVGTTPKSVKFAFRYFVTNGGPSGSNSDLIGIDTFSIDRATLAVADSQSKDKTKVYPNPAKNFISVKTAHKYSSVKIYNIAGQLISEVPFDSEKSIDVSKLKNGTYILEASNGSSKESFKFIKE</sequence>
<keyword evidence="5" id="KW-1185">Reference proteome</keyword>
<reference evidence="5" key="1">
    <citation type="submission" date="2018-11" db="EMBL/GenBank/DDBJ databases">
        <title>Proposal to divide the Flavobacteriaceae and reorganize its genera based on Amino Acid Identity values calculated from whole genome sequences.</title>
        <authorList>
            <person name="Nicholson A.C."/>
            <person name="Gulvik C.A."/>
            <person name="Whitney A.M."/>
            <person name="Humrighouse B.W."/>
            <person name="Bell M."/>
            <person name="Holmes B."/>
            <person name="Steigerwalt A.B."/>
            <person name="Villarma A."/>
            <person name="Sheth M."/>
            <person name="Batra D."/>
            <person name="Pryor J."/>
            <person name="Bernardet J.-F."/>
            <person name="Hugo C."/>
            <person name="Kampfer P."/>
            <person name="Newman J.D."/>
            <person name="McQuiston J.R."/>
        </authorList>
    </citation>
    <scope>NUCLEOTIDE SEQUENCE [LARGE SCALE GENOMIC DNA]</scope>
    <source>
        <strain evidence="5">F5649</strain>
    </source>
</reference>
<evidence type="ECO:0000313" key="5">
    <source>
        <dbReference type="Proteomes" id="UP000281810"/>
    </source>
</evidence>
<dbReference type="InterPro" id="IPR026444">
    <property type="entry name" value="Secre_tail"/>
</dbReference>
<evidence type="ECO:0000313" key="4">
    <source>
        <dbReference type="EMBL" id="AZI40716.1"/>
    </source>
</evidence>
<evidence type="ECO:0000256" key="2">
    <source>
        <dbReference type="SAM" id="SignalP"/>
    </source>
</evidence>
<dbReference type="Proteomes" id="UP000281810">
    <property type="component" value="Chromosome"/>
</dbReference>
<protein>
    <submittedName>
        <fullName evidence="4">T9SS C-terminal target domain-containing protein</fullName>
    </submittedName>
</protein>
<keyword evidence="1 2" id="KW-0732">Signal</keyword>
<dbReference type="NCBIfam" id="NF038128">
    <property type="entry name" value="choice_anch_J"/>
    <property type="match status" value="1"/>
</dbReference>
<proteinExistence type="predicted"/>
<dbReference type="OrthoDB" id="8781670at2"/>
<evidence type="ECO:0000259" key="3">
    <source>
        <dbReference type="Pfam" id="PF18962"/>
    </source>
</evidence>
<dbReference type="Gene3D" id="2.60.120.200">
    <property type="match status" value="1"/>
</dbReference>
<feature type="chain" id="PRO_5018326899" evidence="2">
    <location>
        <begin position="26"/>
        <end position="308"/>
    </location>
</feature>
<dbReference type="RefSeq" id="WP_124803355.1">
    <property type="nucleotide sequence ID" value="NZ_CP034161.1"/>
</dbReference>
<dbReference type="NCBIfam" id="TIGR04183">
    <property type="entry name" value="Por_Secre_tail"/>
    <property type="match status" value="1"/>
</dbReference>
<feature type="domain" description="Secretion system C-terminal sorting" evidence="3">
    <location>
        <begin position="239"/>
        <end position="305"/>
    </location>
</feature>
<dbReference type="Pfam" id="PF18962">
    <property type="entry name" value="Por_Secre_tail"/>
    <property type="match status" value="1"/>
</dbReference>
<accession>A0A3G8YIA8</accession>
<dbReference type="EMBL" id="CP034161">
    <property type="protein sequence ID" value="AZI40716.1"/>
    <property type="molecule type" value="Genomic_DNA"/>
</dbReference>